<comment type="catalytic activity">
    <reaction evidence="15">
        <text>N(6)-(2E)-butenoyl-L-lysyl-[protein] + H2O = (2E)-2-butenoate + L-lysyl-[protein]</text>
        <dbReference type="Rhea" id="RHEA:69172"/>
        <dbReference type="Rhea" id="RHEA-COMP:9752"/>
        <dbReference type="Rhea" id="RHEA-COMP:13707"/>
        <dbReference type="ChEBI" id="CHEBI:15377"/>
        <dbReference type="ChEBI" id="CHEBI:29969"/>
        <dbReference type="ChEBI" id="CHEBI:35899"/>
        <dbReference type="ChEBI" id="CHEBI:137954"/>
    </reaction>
    <physiologicalReaction direction="left-to-right" evidence="15">
        <dbReference type="Rhea" id="RHEA:69173"/>
    </physiologicalReaction>
</comment>
<keyword evidence="23" id="KW-1185">Reference proteome</keyword>
<feature type="binding site" evidence="20">
    <location>
        <position position="187"/>
    </location>
    <ligand>
        <name>a divalent metal cation</name>
        <dbReference type="ChEBI" id="CHEBI:60240"/>
    </ligand>
</feature>
<dbReference type="InterPro" id="IPR003084">
    <property type="entry name" value="HDAC_I/II"/>
</dbReference>
<keyword evidence="8 20" id="KW-0479">Metal-binding</keyword>
<evidence type="ECO:0000256" key="9">
    <source>
        <dbReference type="ARBA" id="ARBA00022801"/>
    </source>
</evidence>
<dbReference type="GO" id="GO:0005737">
    <property type="term" value="C:cytoplasm"/>
    <property type="evidence" value="ECO:0007669"/>
    <property type="project" value="UniProtKB-SubCell"/>
</dbReference>
<evidence type="ECO:0000256" key="13">
    <source>
        <dbReference type="ARBA" id="ARBA00023242"/>
    </source>
</evidence>
<accession>A0AAU9VQL9</accession>
<protein>
    <recommendedName>
        <fullName evidence="17">Histone deacetylase</fullName>
        <ecNumber evidence="17">3.5.1.98</ecNumber>
    </recommendedName>
</protein>
<feature type="domain" description="Histone deacetylase" evidence="21">
    <location>
        <begin position="37"/>
        <end position="327"/>
    </location>
</feature>
<comment type="catalytic activity">
    <reaction evidence="14">
        <text>N(6)-acetyl-L-lysyl-[protein] + H2O = L-lysyl-[protein] + acetate</text>
        <dbReference type="Rhea" id="RHEA:58108"/>
        <dbReference type="Rhea" id="RHEA-COMP:9752"/>
        <dbReference type="Rhea" id="RHEA-COMP:10731"/>
        <dbReference type="ChEBI" id="CHEBI:15377"/>
        <dbReference type="ChEBI" id="CHEBI:29969"/>
        <dbReference type="ChEBI" id="CHEBI:30089"/>
        <dbReference type="ChEBI" id="CHEBI:61930"/>
    </reaction>
    <physiologicalReaction direction="left-to-right" evidence="14">
        <dbReference type="Rhea" id="RHEA:58109"/>
    </physiologicalReaction>
</comment>
<dbReference type="PRINTS" id="PR01270">
    <property type="entry name" value="HDASUPER"/>
</dbReference>
<comment type="subcellular location">
    <subcellularLocation>
        <location evidence="3">Chromosome</location>
    </subcellularLocation>
    <subcellularLocation>
        <location evidence="4">Cytoplasm</location>
    </subcellularLocation>
    <subcellularLocation>
        <location evidence="2 17">Nucleus</location>
    </subcellularLocation>
</comment>
<proteinExistence type="inferred from homology"/>
<dbReference type="GO" id="GO:0005634">
    <property type="term" value="C:nucleus"/>
    <property type="evidence" value="ECO:0007669"/>
    <property type="project" value="UniProtKB-SubCell"/>
</dbReference>
<comment type="catalytic activity">
    <reaction evidence="16">
        <text>N(6)-acetyl-L-lysyl-[histone] + H2O = L-lysyl-[histone] + acetate</text>
        <dbReference type="Rhea" id="RHEA:58196"/>
        <dbReference type="Rhea" id="RHEA-COMP:9845"/>
        <dbReference type="Rhea" id="RHEA-COMP:11338"/>
        <dbReference type="ChEBI" id="CHEBI:15377"/>
        <dbReference type="ChEBI" id="CHEBI:29969"/>
        <dbReference type="ChEBI" id="CHEBI:30089"/>
        <dbReference type="ChEBI" id="CHEBI:61930"/>
        <dbReference type="EC" id="3.5.1.98"/>
    </reaction>
    <physiologicalReaction direction="left-to-right" evidence="16">
        <dbReference type="Rhea" id="RHEA:58197"/>
    </physiologicalReaction>
</comment>
<evidence type="ECO:0000256" key="11">
    <source>
        <dbReference type="ARBA" id="ARBA00023015"/>
    </source>
</evidence>
<dbReference type="GO" id="GO:0141221">
    <property type="term" value="F:histone deacetylase activity, hydrolytic mechanism"/>
    <property type="evidence" value="ECO:0007669"/>
    <property type="project" value="UniProtKB-EC"/>
</dbReference>
<keyword evidence="12 17" id="KW-0804">Transcription</keyword>
<keyword evidence="6" id="KW-0963">Cytoplasm</keyword>
<keyword evidence="11 17" id="KW-0805">Transcription regulation</keyword>
<dbReference type="EMBL" id="CALNXJ010000003">
    <property type="protein sequence ID" value="CAH3035526.1"/>
    <property type="molecule type" value="Genomic_DNA"/>
</dbReference>
<evidence type="ECO:0000256" key="5">
    <source>
        <dbReference type="ARBA" id="ARBA00022454"/>
    </source>
</evidence>
<dbReference type="PANTHER" id="PTHR10625">
    <property type="entry name" value="HISTONE DEACETYLASE HDAC1-RELATED"/>
    <property type="match status" value="1"/>
</dbReference>
<evidence type="ECO:0000256" key="14">
    <source>
        <dbReference type="ARBA" id="ARBA00049136"/>
    </source>
</evidence>
<dbReference type="Pfam" id="PF00850">
    <property type="entry name" value="Hist_deacetyl"/>
    <property type="match status" value="1"/>
</dbReference>
<evidence type="ECO:0000256" key="8">
    <source>
        <dbReference type="ARBA" id="ARBA00022723"/>
    </source>
</evidence>
<evidence type="ECO:0000256" key="10">
    <source>
        <dbReference type="ARBA" id="ARBA00022853"/>
    </source>
</evidence>
<sequence>MALRENGSQSIKRTTKLLAKVVLIHSEDLVTLCDKLPKVPNRASLTHTLIKAYGLLENTRVVKPRQASAHELSSFHSLDYVKCLEKLSSNCNDEEMEETAGEYGLGFDCPLFEDLLDCMSVIAGGTLTAAEMLIKQECSIAINWQGGWHHAQRNEASGFCYINDVVLGILKLREKFDRILYVDIDLHHGDGVEDAFSFTSKVMSVSFHKFSPGFFPGTGASQDVGLGKGKYYTVNVPLKDGITDKPFIEIFSRVMSEVKKRFKASAVVCQCGVDTLAGDPMASFNLTQYSIGECIKYLMEWNLPLLLLGGGGYNVKNSAKCWTYLTGVALNQQLSLDIPEHEYFLAYGPDYQLHIPAGRRKDMNTPEDITNLLNTVTGIQNANIHEPFKFQQQ</sequence>
<organism evidence="22 23">
    <name type="scientific">Pocillopora meandrina</name>
    <dbReference type="NCBI Taxonomy" id="46732"/>
    <lineage>
        <taxon>Eukaryota</taxon>
        <taxon>Metazoa</taxon>
        <taxon>Cnidaria</taxon>
        <taxon>Anthozoa</taxon>
        <taxon>Hexacorallia</taxon>
        <taxon>Scleractinia</taxon>
        <taxon>Astrocoeniina</taxon>
        <taxon>Pocilloporidae</taxon>
        <taxon>Pocillopora</taxon>
    </lineage>
</organism>
<evidence type="ECO:0000259" key="21">
    <source>
        <dbReference type="Pfam" id="PF00850"/>
    </source>
</evidence>
<keyword evidence="7" id="KW-0678">Repressor</keyword>
<evidence type="ECO:0000256" key="17">
    <source>
        <dbReference type="PIRNR" id="PIRNR037913"/>
    </source>
</evidence>
<dbReference type="GO" id="GO:0031507">
    <property type="term" value="P:heterochromatin formation"/>
    <property type="evidence" value="ECO:0007669"/>
    <property type="project" value="TreeGrafter"/>
</dbReference>
<reference evidence="22 23" key="1">
    <citation type="submission" date="2022-05" db="EMBL/GenBank/DDBJ databases">
        <authorList>
            <consortium name="Genoscope - CEA"/>
            <person name="William W."/>
        </authorList>
    </citation>
    <scope>NUCLEOTIDE SEQUENCE [LARGE SCALE GENOMIC DNA]</scope>
</reference>
<dbReference type="PIRSF" id="PIRSF037913">
    <property type="entry name" value="His_deacetylse_1"/>
    <property type="match status" value="1"/>
</dbReference>
<dbReference type="Gene3D" id="3.40.800.20">
    <property type="entry name" value="Histone deacetylase domain"/>
    <property type="match status" value="1"/>
</dbReference>
<dbReference type="FunFam" id="3.40.800.20:FF:000006">
    <property type="entry name" value="Histone deacetylase 8"/>
    <property type="match status" value="1"/>
</dbReference>
<comment type="cofactor">
    <cofactor evidence="1">
        <name>a divalent metal cation</name>
        <dbReference type="ChEBI" id="CHEBI:60240"/>
    </cofactor>
</comment>
<dbReference type="PRINTS" id="PR01271">
    <property type="entry name" value="HISDACETLASE"/>
</dbReference>
<evidence type="ECO:0000313" key="23">
    <source>
        <dbReference type="Proteomes" id="UP001159428"/>
    </source>
</evidence>
<evidence type="ECO:0000256" key="19">
    <source>
        <dbReference type="PIRSR" id="PIRSR037913-2"/>
    </source>
</evidence>
<dbReference type="InterPro" id="IPR000286">
    <property type="entry name" value="HDACs"/>
</dbReference>
<keyword evidence="5" id="KW-0158">Chromosome</keyword>
<evidence type="ECO:0000256" key="4">
    <source>
        <dbReference type="ARBA" id="ARBA00004496"/>
    </source>
</evidence>
<feature type="active site" description="Proton acceptor" evidence="18">
    <location>
        <position position="150"/>
    </location>
</feature>
<dbReference type="EC" id="3.5.1.98" evidence="17"/>
<dbReference type="GO" id="GO:0046872">
    <property type="term" value="F:metal ion binding"/>
    <property type="evidence" value="ECO:0007669"/>
    <property type="project" value="UniProtKB-KW"/>
</dbReference>
<evidence type="ECO:0000313" key="22">
    <source>
        <dbReference type="EMBL" id="CAH3035526.1"/>
    </source>
</evidence>
<name>A0AAU9VQL9_9CNID</name>
<evidence type="ECO:0000256" key="3">
    <source>
        <dbReference type="ARBA" id="ARBA00004286"/>
    </source>
</evidence>
<evidence type="ECO:0000256" key="20">
    <source>
        <dbReference type="PIRSR" id="PIRSR037913-3"/>
    </source>
</evidence>
<keyword evidence="10 17" id="KW-0156">Chromatin regulator</keyword>
<evidence type="ECO:0000256" key="2">
    <source>
        <dbReference type="ARBA" id="ARBA00004123"/>
    </source>
</evidence>
<keyword evidence="9 17" id="KW-0378">Hydrolase</keyword>
<evidence type="ECO:0000256" key="6">
    <source>
        <dbReference type="ARBA" id="ARBA00022490"/>
    </source>
</evidence>
<evidence type="ECO:0000256" key="1">
    <source>
        <dbReference type="ARBA" id="ARBA00001968"/>
    </source>
</evidence>
<keyword evidence="13 17" id="KW-0539">Nucleus</keyword>
<evidence type="ECO:0000256" key="12">
    <source>
        <dbReference type="ARBA" id="ARBA00023163"/>
    </source>
</evidence>
<gene>
    <name evidence="22" type="ORF">PMEA_00017417</name>
</gene>
<dbReference type="InterPro" id="IPR023801">
    <property type="entry name" value="His_deacetylse_dom"/>
</dbReference>
<dbReference type="InterPro" id="IPR037138">
    <property type="entry name" value="His_deacetylse_dom_sf"/>
</dbReference>
<dbReference type="PANTHER" id="PTHR10625:SF14">
    <property type="entry name" value="HISTONE DEACETYLASE 8"/>
    <property type="match status" value="1"/>
</dbReference>
<evidence type="ECO:0000256" key="7">
    <source>
        <dbReference type="ARBA" id="ARBA00022491"/>
    </source>
</evidence>
<evidence type="ECO:0000256" key="18">
    <source>
        <dbReference type="PIRSR" id="PIRSR037913-1"/>
    </source>
</evidence>
<feature type="binding site" evidence="19">
    <location>
        <position position="158"/>
    </location>
    <ligand>
        <name>substrate</name>
    </ligand>
</feature>
<dbReference type="GO" id="GO:0005694">
    <property type="term" value="C:chromosome"/>
    <property type="evidence" value="ECO:0007669"/>
    <property type="project" value="UniProtKB-SubCell"/>
</dbReference>
<dbReference type="SUPFAM" id="SSF52768">
    <property type="entry name" value="Arginase/deacetylase"/>
    <property type="match status" value="1"/>
</dbReference>
<dbReference type="AlphaFoldDB" id="A0AAU9VQL9"/>
<evidence type="ECO:0000256" key="16">
    <source>
        <dbReference type="ARBA" id="ARBA00049416"/>
    </source>
</evidence>
<feature type="binding site" evidence="20">
    <location>
        <position position="274"/>
    </location>
    <ligand>
        <name>a divalent metal cation</name>
        <dbReference type="ChEBI" id="CHEBI:60240"/>
    </ligand>
</feature>
<dbReference type="Proteomes" id="UP001159428">
    <property type="component" value="Unassembled WGS sequence"/>
</dbReference>
<dbReference type="InterPro" id="IPR023696">
    <property type="entry name" value="Ureohydrolase_dom_sf"/>
</dbReference>
<comment type="similarity">
    <text evidence="17">Belongs to the histone deacetylase family. HD Type 1 subfamily.</text>
</comment>
<comment type="caution">
    <text evidence="22">The sequence shown here is derived from an EMBL/GenBank/DDBJ whole genome shotgun (WGS) entry which is preliminary data.</text>
</comment>
<feature type="binding site" evidence="19">
    <location>
        <position position="108"/>
    </location>
    <ligand>
        <name>substrate</name>
    </ligand>
</feature>
<evidence type="ECO:0000256" key="15">
    <source>
        <dbReference type="ARBA" id="ARBA00049193"/>
    </source>
</evidence>
<feature type="binding site" evidence="19">
    <location>
        <position position="313"/>
    </location>
    <ligand>
        <name>substrate</name>
    </ligand>
</feature>
<feature type="binding site" evidence="20">
    <location>
        <position position="185"/>
    </location>
    <ligand>
        <name>a divalent metal cation</name>
        <dbReference type="ChEBI" id="CHEBI:60240"/>
    </ligand>
</feature>